<dbReference type="Proteomes" id="UP000002534">
    <property type="component" value="Chromosome"/>
</dbReference>
<evidence type="ECO:0000313" key="1">
    <source>
        <dbReference type="EMBL" id="ABA89721.2"/>
    </source>
</evidence>
<dbReference type="AlphaFoldDB" id="Q3A1N6"/>
<dbReference type="EMBL" id="CP000142">
    <property type="protein sequence ID" value="ABA89721.2"/>
    <property type="molecule type" value="Genomic_DNA"/>
</dbReference>
<keyword evidence="2" id="KW-1185">Reference proteome</keyword>
<accession>Q3A1N6</accession>
<reference evidence="1 2" key="2">
    <citation type="journal article" date="2012" name="BMC Genomics">
        <title>The genome of Pelobacter carbinolicus reveals surprising metabolic capabilities and physiological features.</title>
        <authorList>
            <person name="Aklujkar M."/>
            <person name="Haveman S.A."/>
            <person name="Didonato R.Jr."/>
            <person name="Chertkov O."/>
            <person name="Han C.S."/>
            <person name="Land M.L."/>
            <person name="Brown P."/>
            <person name="Lovley D.R."/>
        </authorList>
    </citation>
    <scope>NUCLEOTIDE SEQUENCE [LARGE SCALE GENOMIC DNA]</scope>
    <source>
        <strain evidence="2">DSM 2380 / NBRC 103641 / GraBd1</strain>
    </source>
</reference>
<dbReference type="RefSeq" id="WP_011342248.1">
    <property type="nucleotide sequence ID" value="NC_007498.2"/>
</dbReference>
<organism evidence="1 2">
    <name type="scientific">Syntrophotalea carbinolica (strain DSM 2380 / NBRC 103641 / GraBd1)</name>
    <name type="common">Pelobacter carbinolicus</name>
    <dbReference type="NCBI Taxonomy" id="338963"/>
    <lineage>
        <taxon>Bacteria</taxon>
        <taxon>Pseudomonadati</taxon>
        <taxon>Thermodesulfobacteriota</taxon>
        <taxon>Desulfuromonadia</taxon>
        <taxon>Desulfuromonadales</taxon>
        <taxon>Syntrophotaleaceae</taxon>
        <taxon>Syntrophotalea</taxon>
    </lineage>
</organism>
<proteinExistence type="predicted"/>
<name>Q3A1N6_SYNC1</name>
<evidence type="ECO:0000313" key="2">
    <source>
        <dbReference type="Proteomes" id="UP000002534"/>
    </source>
</evidence>
<protein>
    <submittedName>
        <fullName evidence="1">Uncharacterized protein</fullName>
    </submittedName>
</protein>
<dbReference type="KEGG" id="pca:Pcar_2482"/>
<reference evidence="2" key="1">
    <citation type="submission" date="2005-10" db="EMBL/GenBank/DDBJ databases">
        <title>Complete sequence of Pelobacter carbinolicus DSM 2380.</title>
        <authorList>
            <person name="Copeland A."/>
            <person name="Lucas S."/>
            <person name="Lapidus A."/>
            <person name="Barry K."/>
            <person name="Detter J.C."/>
            <person name="Glavina T."/>
            <person name="Hammon N."/>
            <person name="Israni S."/>
            <person name="Pitluck S."/>
            <person name="Chertkov O."/>
            <person name="Schmutz J."/>
            <person name="Larimer F."/>
            <person name="Land M."/>
            <person name="Kyrpides N."/>
            <person name="Ivanova N."/>
            <person name="Richardson P."/>
        </authorList>
    </citation>
    <scope>NUCLEOTIDE SEQUENCE [LARGE SCALE GENOMIC DNA]</scope>
    <source>
        <strain evidence="2">DSM 2380 / NBRC 103641 / GraBd1</strain>
    </source>
</reference>
<dbReference type="HOGENOM" id="CLU_2396993_0_0_7"/>
<dbReference type="OrthoDB" id="5405879at2"/>
<dbReference type="STRING" id="338963.Pcar_2482"/>
<gene>
    <name evidence="1" type="ordered locus">Pcar_2482</name>
</gene>
<sequence>MKKLLMLVIAAAIGYAAYTNPDLDAHQQAISDQLPGGQYYSEEQNLARFSDLDYSNFLIASATKDTTKMSMVSYGFLGRVTVVDEDWQPGQAP</sequence>